<dbReference type="EMBL" id="LPUX01000053">
    <property type="protein sequence ID" value="OAP40616.1"/>
    <property type="molecule type" value="Genomic_DNA"/>
</dbReference>
<dbReference type="GO" id="GO:0032259">
    <property type="term" value="P:methylation"/>
    <property type="evidence" value="ECO:0007669"/>
    <property type="project" value="UniProtKB-KW"/>
</dbReference>
<reference evidence="3 4" key="1">
    <citation type="journal article" date="2016" name="Int. J. Syst. Evol. Microbiol.">
        <title>Ensifer glycinis sp. nov., an novel rhizobial species associated with Glycine spp.</title>
        <authorList>
            <person name="Yan H."/>
            <person name="Yan J."/>
            <person name="Sui X.H."/>
            <person name="Wang E.T."/>
            <person name="Chen W.X."/>
            <person name="Zhang X.X."/>
            <person name="Chen W.F."/>
        </authorList>
    </citation>
    <scope>NUCLEOTIDE SEQUENCE [LARGE SCALE GENOMIC DNA]</scope>
    <source>
        <strain evidence="3 4">CCBAU 23380</strain>
    </source>
</reference>
<accession>A0A178XZL5</accession>
<evidence type="ECO:0000313" key="3">
    <source>
        <dbReference type="EMBL" id="OAP40616.1"/>
    </source>
</evidence>
<dbReference type="SUPFAM" id="SSF103025">
    <property type="entry name" value="Folate-binding domain"/>
    <property type="match status" value="1"/>
</dbReference>
<keyword evidence="3" id="KW-0489">Methyltransferase</keyword>
<dbReference type="STRING" id="1472378.AU381_01525"/>
<dbReference type="PANTHER" id="PTHR22602:SF0">
    <property type="entry name" value="TRANSFERASE CAF17, MITOCHONDRIAL-RELATED"/>
    <property type="match status" value="1"/>
</dbReference>
<dbReference type="GO" id="GO:0008168">
    <property type="term" value="F:methyltransferase activity"/>
    <property type="evidence" value="ECO:0007669"/>
    <property type="project" value="UniProtKB-KW"/>
</dbReference>
<dbReference type="GO" id="GO:0016226">
    <property type="term" value="P:iron-sulfur cluster assembly"/>
    <property type="evidence" value="ECO:0007669"/>
    <property type="project" value="TreeGrafter"/>
</dbReference>
<dbReference type="AlphaFoldDB" id="A0A178XZL5"/>
<name>A0A178XZL5_9HYPH</name>
<dbReference type="PANTHER" id="PTHR22602">
    <property type="entry name" value="TRANSFERASE CAF17, MITOCHONDRIAL-RELATED"/>
    <property type="match status" value="1"/>
</dbReference>
<dbReference type="NCBIfam" id="TIGR03317">
    <property type="entry name" value="ygfZ_signature"/>
    <property type="match status" value="1"/>
</dbReference>
<feature type="domain" description="CAF17 C-terminal" evidence="2">
    <location>
        <begin position="198"/>
        <end position="269"/>
    </location>
</feature>
<comment type="caution">
    <text evidence="3">The sequence shown here is derived from an EMBL/GenBank/DDBJ whole genome shotgun (WGS) entry which is preliminary data.</text>
</comment>
<dbReference type="InterPro" id="IPR057460">
    <property type="entry name" value="CAF17_C"/>
</dbReference>
<organism evidence="3 4">
    <name type="scientific">Sinorhizobium glycinis</name>
    <dbReference type="NCBI Taxonomy" id="1472378"/>
    <lineage>
        <taxon>Bacteria</taxon>
        <taxon>Pseudomonadati</taxon>
        <taxon>Pseudomonadota</taxon>
        <taxon>Alphaproteobacteria</taxon>
        <taxon>Hyphomicrobiales</taxon>
        <taxon>Rhizobiaceae</taxon>
        <taxon>Sinorhizobium/Ensifer group</taxon>
        <taxon>Sinorhizobium</taxon>
    </lineage>
</organism>
<gene>
    <name evidence="3" type="ORF">AU381_01525</name>
</gene>
<keyword evidence="4" id="KW-1185">Reference proteome</keyword>
<dbReference type="InterPro" id="IPR045179">
    <property type="entry name" value="YgfZ/GcvT"/>
</dbReference>
<dbReference type="Pfam" id="PF25455">
    <property type="entry name" value="Beta-barrel_CAF17_C"/>
    <property type="match status" value="1"/>
</dbReference>
<protein>
    <submittedName>
        <fullName evidence="3">Aminomethyltransferase</fullName>
    </submittedName>
</protein>
<dbReference type="OrthoDB" id="9796287at2"/>
<dbReference type="InterPro" id="IPR017703">
    <property type="entry name" value="YgfZ/GCV_T_CS"/>
</dbReference>
<sequence length="282" mass="30428">MPKLRLDDRAIISVSGNDAEALLQGLVTTDLGALAEHEVRPGALLTPQGKIFFDFLISRDGGVLRLETSRDQADTLLKRLTMYKLRSAVELSLLTPAPVVVTFGEERPEAGYRDHRFEKAGMSVFRLYHEIAGAEARVADYDRLRIEAGIAVAERDYALQDAFPHDVLMDLNGGLSFRKGCYVGQEVVSRMQHRGTARRRVVIVSGEAPLPPTGTNVSVNGRPIGALGTVQDKAGLAIVRIDKAGEAITKGDPIVAGEVPVTLTLPAWTGLAFPSETDEASA</sequence>
<evidence type="ECO:0000313" key="4">
    <source>
        <dbReference type="Proteomes" id="UP000094025"/>
    </source>
</evidence>
<keyword evidence="1" id="KW-0809">Transit peptide</keyword>
<proteinExistence type="predicted"/>
<evidence type="ECO:0000256" key="1">
    <source>
        <dbReference type="ARBA" id="ARBA00022946"/>
    </source>
</evidence>
<keyword evidence="3" id="KW-0808">Transferase</keyword>
<dbReference type="Gene3D" id="3.30.1360.120">
    <property type="entry name" value="Probable tRNA modification gtpase trme, domain 1"/>
    <property type="match status" value="2"/>
</dbReference>
<dbReference type="InterPro" id="IPR027266">
    <property type="entry name" value="TrmE/GcvT-like"/>
</dbReference>
<dbReference type="RefSeq" id="WP_064240924.1">
    <property type="nucleotide sequence ID" value="NZ_LPUX01000053.1"/>
</dbReference>
<dbReference type="Proteomes" id="UP000094025">
    <property type="component" value="Unassembled WGS sequence"/>
</dbReference>
<evidence type="ECO:0000259" key="2">
    <source>
        <dbReference type="Pfam" id="PF25455"/>
    </source>
</evidence>